<dbReference type="Pfam" id="PF03796">
    <property type="entry name" value="DnaB_C"/>
    <property type="match status" value="1"/>
</dbReference>
<keyword evidence="5" id="KW-0347">Helicase</keyword>
<evidence type="ECO:0000256" key="9">
    <source>
        <dbReference type="ARBA" id="ARBA00044969"/>
    </source>
</evidence>
<accession>A0A382NAM5</accession>
<dbReference type="GO" id="GO:0003677">
    <property type="term" value="F:DNA binding"/>
    <property type="evidence" value="ECO:0007669"/>
    <property type="project" value="UniProtKB-KW"/>
</dbReference>
<dbReference type="GO" id="GO:0005524">
    <property type="term" value="F:ATP binding"/>
    <property type="evidence" value="ECO:0007669"/>
    <property type="project" value="UniProtKB-KW"/>
</dbReference>
<dbReference type="Gene3D" id="3.40.50.300">
    <property type="entry name" value="P-loop containing nucleotide triphosphate hydrolases"/>
    <property type="match status" value="1"/>
</dbReference>
<reference evidence="12" key="1">
    <citation type="submission" date="2018-05" db="EMBL/GenBank/DDBJ databases">
        <authorList>
            <person name="Lanie J.A."/>
            <person name="Ng W.-L."/>
            <person name="Kazmierczak K.M."/>
            <person name="Andrzejewski T.M."/>
            <person name="Davidsen T.M."/>
            <person name="Wayne K.J."/>
            <person name="Tettelin H."/>
            <person name="Glass J.I."/>
            <person name="Rusch D."/>
            <person name="Podicherti R."/>
            <person name="Tsui H.-C.T."/>
            <person name="Winkler M.E."/>
        </authorList>
    </citation>
    <scope>NUCLEOTIDE SEQUENCE</scope>
</reference>
<dbReference type="SUPFAM" id="SSF52540">
    <property type="entry name" value="P-loop containing nucleoside triphosphate hydrolases"/>
    <property type="match status" value="1"/>
</dbReference>
<dbReference type="EMBL" id="UINC01098794">
    <property type="protein sequence ID" value="SVC57588.1"/>
    <property type="molecule type" value="Genomic_DNA"/>
</dbReference>
<sequence length="345" mass="38812">MINPETSLLALCIKYPDMVPVIRTSIAGKMFTSKKNAEVYKACLKLKDNNKLVDSVTLSEYIKSDKKANAVFDDETVLYTCLSEITTTEVKASSYQDYTDIIVNNYRKQFAVSETRKSADKMKDGADVTTVVETLGENLRETERLTSKPFNSFLDIAREETNQIELRAERGPVGLDELFVPMAFDSLGRFIKGFRYGSLSLLGARPAMGKTTFAVALAADAARRGIKTLFISIEMDRSEIAQKMLSHTSGIHFNKILEGFSLEQSDWDGLLGTMGKHHDGWDTNLAIDDESSTPSEVLRSINWGINEGYKYIIIDHLHELVFDDRRSHISLTEAMGDYVKRLRNM</sequence>
<evidence type="ECO:0000256" key="4">
    <source>
        <dbReference type="ARBA" id="ARBA00022801"/>
    </source>
</evidence>
<evidence type="ECO:0000256" key="2">
    <source>
        <dbReference type="ARBA" id="ARBA00022705"/>
    </source>
</evidence>
<dbReference type="InterPro" id="IPR007694">
    <property type="entry name" value="DNA_helicase_DnaB-like_C"/>
</dbReference>
<dbReference type="EC" id="5.6.2.3" evidence="9"/>
<gene>
    <name evidence="12" type="ORF">METZ01_LOCUS310442</name>
</gene>
<evidence type="ECO:0000256" key="7">
    <source>
        <dbReference type="ARBA" id="ARBA00023125"/>
    </source>
</evidence>
<dbReference type="InterPro" id="IPR036185">
    <property type="entry name" value="DNA_heli_DnaB-like_N_sf"/>
</dbReference>
<evidence type="ECO:0000256" key="6">
    <source>
        <dbReference type="ARBA" id="ARBA00022840"/>
    </source>
</evidence>
<dbReference type="PROSITE" id="PS51199">
    <property type="entry name" value="SF4_HELICASE"/>
    <property type="match status" value="1"/>
</dbReference>
<dbReference type="PANTHER" id="PTHR30153">
    <property type="entry name" value="REPLICATIVE DNA HELICASE DNAB"/>
    <property type="match status" value="1"/>
</dbReference>
<dbReference type="InterPro" id="IPR027417">
    <property type="entry name" value="P-loop_NTPase"/>
</dbReference>
<dbReference type="InterPro" id="IPR016136">
    <property type="entry name" value="DNA_helicase_N/primase_C"/>
</dbReference>
<evidence type="ECO:0000256" key="3">
    <source>
        <dbReference type="ARBA" id="ARBA00022741"/>
    </source>
</evidence>
<name>A0A382NAM5_9ZZZZ</name>
<proteinExistence type="inferred from homology"/>
<dbReference type="GO" id="GO:0016787">
    <property type="term" value="F:hydrolase activity"/>
    <property type="evidence" value="ECO:0007669"/>
    <property type="project" value="UniProtKB-KW"/>
</dbReference>
<dbReference type="GO" id="GO:0006260">
    <property type="term" value="P:DNA replication"/>
    <property type="evidence" value="ECO:0007669"/>
    <property type="project" value="UniProtKB-KW"/>
</dbReference>
<keyword evidence="2" id="KW-0235">DNA replication</keyword>
<keyword evidence="6" id="KW-0067">ATP-binding</keyword>
<feature type="non-terminal residue" evidence="12">
    <location>
        <position position="345"/>
    </location>
</feature>
<dbReference type="GO" id="GO:0043139">
    <property type="term" value="F:5'-3' DNA helicase activity"/>
    <property type="evidence" value="ECO:0007669"/>
    <property type="project" value="UniProtKB-EC"/>
</dbReference>
<protein>
    <recommendedName>
        <fullName evidence="9">DNA 5'-3' helicase</fullName>
        <ecNumber evidence="9">5.6.2.3</ecNumber>
    </recommendedName>
</protein>
<comment type="similarity">
    <text evidence="1">Belongs to the helicase family. DnaB subfamily.</text>
</comment>
<dbReference type="SUPFAM" id="SSF48024">
    <property type="entry name" value="N-terminal domain of DnaB helicase"/>
    <property type="match status" value="1"/>
</dbReference>
<keyword evidence="4" id="KW-0378">Hydrolase</keyword>
<feature type="domain" description="SF4 helicase" evidence="11">
    <location>
        <begin position="173"/>
        <end position="345"/>
    </location>
</feature>
<evidence type="ECO:0000313" key="12">
    <source>
        <dbReference type="EMBL" id="SVC57588.1"/>
    </source>
</evidence>
<evidence type="ECO:0000256" key="8">
    <source>
        <dbReference type="ARBA" id="ARBA00023235"/>
    </source>
</evidence>
<comment type="catalytic activity">
    <reaction evidence="10">
        <text>ATP + H2O = ADP + phosphate + H(+)</text>
        <dbReference type="Rhea" id="RHEA:13065"/>
        <dbReference type="ChEBI" id="CHEBI:15377"/>
        <dbReference type="ChEBI" id="CHEBI:15378"/>
        <dbReference type="ChEBI" id="CHEBI:30616"/>
        <dbReference type="ChEBI" id="CHEBI:43474"/>
        <dbReference type="ChEBI" id="CHEBI:456216"/>
        <dbReference type="EC" id="5.6.2.3"/>
    </reaction>
</comment>
<evidence type="ECO:0000259" key="11">
    <source>
        <dbReference type="PROSITE" id="PS51199"/>
    </source>
</evidence>
<evidence type="ECO:0000256" key="10">
    <source>
        <dbReference type="ARBA" id="ARBA00048954"/>
    </source>
</evidence>
<dbReference type="PANTHER" id="PTHR30153:SF2">
    <property type="entry name" value="REPLICATIVE DNA HELICASE"/>
    <property type="match status" value="1"/>
</dbReference>
<keyword evidence="8" id="KW-0413">Isomerase</keyword>
<keyword evidence="7" id="KW-0238">DNA-binding</keyword>
<organism evidence="12">
    <name type="scientific">marine metagenome</name>
    <dbReference type="NCBI Taxonomy" id="408172"/>
    <lineage>
        <taxon>unclassified sequences</taxon>
        <taxon>metagenomes</taxon>
        <taxon>ecological metagenomes</taxon>
    </lineage>
</organism>
<dbReference type="InterPro" id="IPR007693">
    <property type="entry name" value="DNA_helicase_DnaB-like_N"/>
</dbReference>
<evidence type="ECO:0000256" key="1">
    <source>
        <dbReference type="ARBA" id="ARBA00008428"/>
    </source>
</evidence>
<dbReference type="Pfam" id="PF00772">
    <property type="entry name" value="DnaB"/>
    <property type="match status" value="1"/>
</dbReference>
<dbReference type="Gene3D" id="1.10.860.10">
    <property type="entry name" value="DNAb Helicase, Chain A"/>
    <property type="match status" value="1"/>
</dbReference>
<dbReference type="AlphaFoldDB" id="A0A382NAM5"/>
<evidence type="ECO:0000256" key="5">
    <source>
        <dbReference type="ARBA" id="ARBA00022806"/>
    </source>
</evidence>
<keyword evidence="3" id="KW-0547">Nucleotide-binding</keyword>
<dbReference type="GO" id="GO:0005829">
    <property type="term" value="C:cytosol"/>
    <property type="evidence" value="ECO:0007669"/>
    <property type="project" value="TreeGrafter"/>
</dbReference>